<reference evidence="3 4" key="1">
    <citation type="submission" date="2016-03" db="EMBL/GenBank/DDBJ databases">
        <authorList>
            <person name="Ploux O."/>
        </authorList>
    </citation>
    <scope>NUCLEOTIDE SEQUENCE [LARGE SCALE GENOMIC DNA]</scope>
    <source>
        <strain evidence="3 4">R-45363</strain>
    </source>
</reference>
<dbReference type="Pfam" id="PF08327">
    <property type="entry name" value="AHSA1"/>
    <property type="match status" value="1"/>
</dbReference>
<evidence type="ECO:0000256" key="1">
    <source>
        <dbReference type="ARBA" id="ARBA00006817"/>
    </source>
</evidence>
<gene>
    <name evidence="3" type="ORF">A1332_16170</name>
</gene>
<dbReference type="OrthoDB" id="9805228at2"/>
<dbReference type="EMBL" id="LUUG01000080">
    <property type="protein sequence ID" value="OAI03164.1"/>
    <property type="molecule type" value="Genomic_DNA"/>
</dbReference>
<feature type="domain" description="Activator of Hsp90 ATPase homologue 1/2-like C-terminal" evidence="2">
    <location>
        <begin position="12"/>
        <end position="135"/>
    </location>
</feature>
<dbReference type="Proteomes" id="UP000078090">
    <property type="component" value="Unassembled WGS sequence"/>
</dbReference>
<comment type="similarity">
    <text evidence="1">Belongs to the AHA1 family.</text>
</comment>
<dbReference type="Gene3D" id="3.30.530.20">
    <property type="match status" value="1"/>
</dbReference>
<dbReference type="AlphaFoldDB" id="A0A177MC98"/>
<evidence type="ECO:0000313" key="3">
    <source>
        <dbReference type="EMBL" id="OAI03164.1"/>
    </source>
</evidence>
<sequence>MSTFTTTRNISAEPSAIFAAIKDPNRLVKWWGPSGFSNRFEEFEFKPGGKWVFDMVGPDGTVYPNESVFEKIETGRLVVIRHVCQPHFTLSITLEPVPEGTLVHWQQLFVDASVANTVRHIVEPSNEQNLDRLTAEVIQPA</sequence>
<dbReference type="SUPFAM" id="SSF55961">
    <property type="entry name" value="Bet v1-like"/>
    <property type="match status" value="1"/>
</dbReference>
<dbReference type="InterPro" id="IPR013538">
    <property type="entry name" value="ASHA1/2-like_C"/>
</dbReference>
<accession>A0A177MC98</accession>
<evidence type="ECO:0000259" key="2">
    <source>
        <dbReference type="Pfam" id="PF08327"/>
    </source>
</evidence>
<comment type="caution">
    <text evidence="3">The sequence shown here is derived from an EMBL/GenBank/DDBJ whole genome shotgun (WGS) entry which is preliminary data.</text>
</comment>
<protein>
    <submittedName>
        <fullName evidence="3">Polyketide cyclase</fullName>
    </submittedName>
</protein>
<name>A0A177MC98_METMH</name>
<organism evidence="3 4">
    <name type="scientific">Methylomonas methanica</name>
    <dbReference type="NCBI Taxonomy" id="421"/>
    <lineage>
        <taxon>Bacteria</taxon>
        <taxon>Pseudomonadati</taxon>
        <taxon>Pseudomonadota</taxon>
        <taxon>Gammaproteobacteria</taxon>
        <taxon>Methylococcales</taxon>
        <taxon>Methylococcaceae</taxon>
        <taxon>Methylomonas</taxon>
    </lineage>
</organism>
<proteinExistence type="inferred from homology"/>
<dbReference type="InterPro" id="IPR023393">
    <property type="entry name" value="START-like_dom_sf"/>
</dbReference>
<evidence type="ECO:0000313" key="4">
    <source>
        <dbReference type="Proteomes" id="UP000078090"/>
    </source>
</evidence>